<proteinExistence type="predicted"/>
<dbReference type="InterPro" id="IPR018743">
    <property type="entry name" value="DUF2292"/>
</dbReference>
<protein>
    <submittedName>
        <fullName evidence="1">YezD family protein</fullName>
    </submittedName>
</protein>
<dbReference type="RefSeq" id="WP_193553919.1">
    <property type="nucleotide sequence ID" value="NZ_JACJLL010000184.1"/>
</dbReference>
<comment type="caution">
    <text evidence="1">The sequence shown here is derived from an EMBL/GenBank/DDBJ whole genome shotgun (WGS) entry which is preliminary data.</text>
</comment>
<reference evidence="1 2" key="1">
    <citation type="journal article" date="2021" name="Sci. Rep.">
        <title>The distribution of antibiotic resistance genes in chicken gut microbiota commensals.</title>
        <authorList>
            <person name="Juricova H."/>
            <person name="Matiasovicova J."/>
            <person name="Kubasova T."/>
            <person name="Cejkova D."/>
            <person name="Rychlik I."/>
        </authorList>
    </citation>
    <scope>NUCLEOTIDE SEQUENCE [LARGE SCALE GENOMIC DNA]</scope>
    <source>
        <strain evidence="1 2">An435</strain>
    </source>
</reference>
<gene>
    <name evidence="1" type="ORF">H6A19_16205</name>
</gene>
<name>A0ABS2FJU3_9CLOT</name>
<sequence>MNNVKSNLSSESLNVILNILNEIKYGTLTLVVQDGKVIQIERSEKIRV</sequence>
<evidence type="ECO:0000313" key="1">
    <source>
        <dbReference type="EMBL" id="MBM6820860.1"/>
    </source>
</evidence>
<accession>A0ABS2FJU3</accession>
<evidence type="ECO:0000313" key="2">
    <source>
        <dbReference type="Proteomes" id="UP000767334"/>
    </source>
</evidence>
<keyword evidence="2" id="KW-1185">Reference proteome</keyword>
<dbReference type="Proteomes" id="UP000767334">
    <property type="component" value="Unassembled WGS sequence"/>
</dbReference>
<organism evidence="1 2">
    <name type="scientific">Clostridium saudiense</name>
    <dbReference type="NCBI Taxonomy" id="1414720"/>
    <lineage>
        <taxon>Bacteria</taxon>
        <taxon>Bacillati</taxon>
        <taxon>Bacillota</taxon>
        <taxon>Clostridia</taxon>
        <taxon>Eubacteriales</taxon>
        <taxon>Clostridiaceae</taxon>
        <taxon>Clostridium</taxon>
    </lineage>
</organism>
<dbReference type="Pfam" id="PF10055">
    <property type="entry name" value="DUF2292"/>
    <property type="match status" value="1"/>
</dbReference>
<dbReference type="EMBL" id="JACJLL010000184">
    <property type="protein sequence ID" value="MBM6820860.1"/>
    <property type="molecule type" value="Genomic_DNA"/>
</dbReference>